<feature type="domain" description="Beta-lactamase-related" evidence="3">
    <location>
        <begin position="57"/>
        <end position="348"/>
    </location>
</feature>
<evidence type="ECO:0000256" key="2">
    <source>
        <dbReference type="ARBA" id="ARBA00023136"/>
    </source>
</evidence>
<dbReference type="InterPro" id="IPR050491">
    <property type="entry name" value="AmpC-like"/>
</dbReference>
<organism evidence="4 5">
    <name type="scientific">Gottfriedia luciferensis</name>
    <dbReference type="NCBI Taxonomy" id="178774"/>
    <lineage>
        <taxon>Bacteria</taxon>
        <taxon>Bacillati</taxon>
        <taxon>Bacillota</taxon>
        <taxon>Bacilli</taxon>
        <taxon>Bacillales</taxon>
        <taxon>Bacillaceae</taxon>
        <taxon>Gottfriedia</taxon>
    </lineage>
</organism>
<dbReference type="RefSeq" id="WP_069034835.1">
    <property type="nucleotide sequence ID" value="NZ_MDKC01000034.1"/>
</dbReference>
<comment type="subcellular location">
    <subcellularLocation>
        <location evidence="1">Membrane</location>
    </subcellularLocation>
</comment>
<gene>
    <name evidence="4" type="ORF">BED47_11080</name>
</gene>
<evidence type="ECO:0000256" key="1">
    <source>
        <dbReference type="ARBA" id="ARBA00004370"/>
    </source>
</evidence>
<dbReference type="Gene3D" id="3.40.710.10">
    <property type="entry name" value="DD-peptidase/beta-lactamase superfamily"/>
    <property type="match status" value="1"/>
</dbReference>
<evidence type="ECO:0000259" key="3">
    <source>
        <dbReference type="Pfam" id="PF00144"/>
    </source>
</evidence>
<keyword evidence="2" id="KW-0472">Membrane</keyword>
<reference evidence="4 5" key="1">
    <citation type="submission" date="2016-07" db="EMBL/GenBank/DDBJ databases">
        <authorList>
            <person name="Townsley L."/>
            <person name="Shank E.A."/>
        </authorList>
    </citation>
    <scope>NUCLEOTIDE SEQUENCE [LARGE SCALE GENOMIC DNA]</scope>
    <source>
        <strain evidence="4 5">CH01</strain>
    </source>
</reference>
<evidence type="ECO:0000313" key="5">
    <source>
        <dbReference type="Proteomes" id="UP000094580"/>
    </source>
</evidence>
<dbReference type="InterPro" id="IPR001466">
    <property type="entry name" value="Beta-lactam-related"/>
</dbReference>
<dbReference type="InterPro" id="IPR012338">
    <property type="entry name" value="Beta-lactam/transpept-like"/>
</dbReference>
<keyword evidence="5" id="KW-1185">Reference proteome</keyword>
<accession>A0ABX2ZNV4</accession>
<protein>
    <recommendedName>
        <fullName evidence="3">Beta-lactamase-related domain-containing protein</fullName>
    </recommendedName>
</protein>
<dbReference type="PANTHER" id="PTHR46825:SF11">
    <property type="entry name" value="PENICILLIN-BINDING PROTEIN 4"/>
    <property type="match status" value="1"/>
</dbReference>
<dbReference type="PANTHER" id="PTHR46825">
    <property type="entry name" value="D-ALANYL-D-ALANINE-CARBOXYPEPTIDASE/ENDOPEPTIDASE AMPH"/>
    <property type="match status" value="1"/>
</dbReference>
<comment type="caution">
    <text evidence="4">The sequence shown here is derived from an EMBL/GenBank/DDBJ whole genome shotgun (WGS) entry which is preliminary data.</text>
</comment>
<name>A0ABX2ZNV4_9BACI</name>
<dbReference type="Pfam" id="PF00144">
    <property type="entry name" value="Beta-lactamase"/>
    <property type="match status" value="1"/>
</dbReference>
<proteinExistence type="predicted"/>
<dbReference type="EMBL" id="MDKC01000034">
    <property type="protein sequence ID" value="ODG90415.1"/>
    <property type="molecule type" value="Genomic_DNA"/>
</dbReference>
<dbReference type="SUPFAM" id="SSF56601">
    <property type="entry name" value="beta-lactamase/transpeptidase-like"/>
    <property type="match status" value="1"/>
</dbReference>
<dbReference type="Proteomes" id="UP000094580">
    <property type="component" value="Unassembled WGS sequence"/>
</dbReference>
<sequence>MMKKIYLFLIPSFLTVLIMSPFCSFIWNKNAAKGTVPNYPTVNTVKVTNVQNENSREIDRYLQQIHFNGVVLVRKNEENIINKGYGYRDIQNQLQNTPNTYYPVGSISKFFVSTLLMQLKEKGKISFNDPISKYIPEFPNGSKLTLFHLISHTSGIRRQKELFNPISSTNLIKEIVKSNAHYKPVNKWDYNDTNYVLLAYVIEKVTGIPYGEYIKTHIFNKANMTEIGQGNDFYKKGNHALGYLLIQSKNAPKQLRIPNFNHLLGCGDIYATVSGLQKMDEALISNKLILSKSFTQFIKPYQNHYAYGIYNKGKYLYNHGVVPGINCMNVFDPVSKTYVIVFSNSQKVKPNTFKIAMKLFKLVNKMS</sequence>
<evidence type="ECO:0000313" key="4">
    <source>
        <dbReference type="EMBL" id="ODG90415.1"/>
    </source>
</evidence>